<keyword evidence="2" id="KW-1185">Reference proteome</keyword>
<sequence length="213" mass="23556">MLKLLVSGTEDEVDIYCINTNRNDFKDSLKQSWKGATLMNMRVFELPPRYGINKCGRRALKSYGGRRLLMGFPAPVVDTEVAVALDVGFLEFAPITVELAGSAAARFVGGALDVCAVKRVVIPELDVRIRGGRFVGLKALASLLAEEEGIKRATFAGIGANVVSRRFIGFKSRRSETERLRLNFTRVCIRAGFCMTGEVERISFSNRPTFNKL</sequence>
<reference evidence="1" key="2">
    <citation type="submission" date="2020-05" db="UniProtKB">
        <authorList>
            <consortium name="EnsemblMetazoa"/>
        </authorList>
    </citation>
    <scope>IDENTIFICATION</scope>
    <source>
        <strain evidence="1">IAEA</strain>
    </source>
</reference>
<evidence type="ECO:0000313" key="2">
    <source>
        <dbReference type="Proteomes" id="UP000092445"/>
    </source>
</evidence>
<dbReference type="VEuPathDB" id="VectorBase:GPAI042750"/>
<reference evidence="2" key="1">
    <citation type="submission" date="2014-03" db="EMBL/GenBank/DDBJ databases">
        <authorList>
            <person name="Aksoy S."/>
            <person name="Warren W."/>
            <person name="Wilson R.K."/>
        </authorList>
    </citation>
    <scope>NUCLEOTIDE SEQUENCE [LARGE SCALE GENOMIC DNA]</scope>
    <source>
        <strain evidence="2">IAEA</strain>
    </source>
</reference>
<dbReference type="Proteomes" id="UP000092445">
    <property type="component" value="Unassembled WGS sequence"/>
</dbReference>
<evidence type="ECO:0000313" key="1">
    <source>
        <dbReference type="EnsemblMetazoa" id="GPAI042750-PA"/>
    </source>
</evidence>
<dbReference type="EnsemblMetazoa" id="GPAI042750-RA">
    <property type="protein sequence ID" value="GPAI042750-PA"/>
    <property type="gene ID" value="GPAI042750"/>
</dbReference>
<dbReference type="AlphaFoldDB" id="A0A1B0AE16"/>
<proteinExistence type="predicted"/>
<name>A0A1B0AE16_GLOPL</name>
<accession>A0A1B0AE16</accession>
<protein>
    <submittedName>
        <fullName evidence="1">Uncharacterized protein</fullName>
    </submittedName>
</protein>
<organism evidence="1 2">
    <name type="scientific">Glossina pallidipes</name>
    <name type="common">Tsetse fly</name>
    <dbReference type="NCBI Taxonomy" id="7398"/>
    <lineage>
        <taxon>Eukaryota</taxon>
        <taxon>Metazoa</taxon>
        <taxon>Ecdysozoa</taxon>
        <taxon>Arthropoda</taxon>
        <taxon>Hexapoda</taxon>
        <taxon>Insecta</taxon>
        <taxon>Pterygota</taxon>
        <taxon>Neoptera</taxon>
        <taxon>Endopterygota</taxon>
        <taxon>Diptera</taxon>
        <taxon>Brachycera</taxon>
        <taxon>Muscomorpha</taxon>
        <taxon>Hippoboscoidea</taxon>
        <taxon>Glossinidae</taxon>
        <taxon>Glossina</taxon>
    </lineage>
</organism>